<dbReference type="Proteomes" id="UP000275199">
    <property type="component" value="Unassembled WGS sequence"/>
</dbReference>
<dbReference type="Gene3D" id="3.30.1360.20">
    <property type="entry name" value="Transcriptional coactivator/pterin dehydratase"/>
    <property type="match status" value="1"/>
</dbReference>
<dbReference type="PANTHER" id="PTHR42805">
    <property type="entry name" value="PTERIN-4-ALPHA-CARBINOLAMINE DEHYDRATASE-RELATED"/>
    <property type="match status" value="1"/>
</dbReference>
<keyword evidence="3 4" id="KW-0456">Lyase</keyword>
<comment type="catalytic activity">
    <reaction evidence="1 4">
        <text>(4aS,6R)-4a-hydroxy-L-erythro-5,6,7,8-tetrahydrobiopterin = (6R)-L-erythro-6,7-dihydrobiopterin + H2O</text>
        <dbReference type="Rhea" id="RHEA:11920"/>
        <dbReference type="ChEBI" id="CHEBI:15377"/>
        <dbReference type="ChEBI" id="CHEBI:15642"/>
        <dbReference type="ChEBI" id="CHEBI:43120"/>
        <dbReference type="EC" id="4.2.1.96"/>
    </reaction>
</comment>
<name>A0ABX9XHL2_9PSED</name>
<evidence type="ECO:0000256" key="1">
    <source>
        <dbReference type="ARBA" id="ARBA00001554"/>
    </source>
</evidence>
<sequence length="111" mass="12322">MSDLSTEALDTSQANAKKLLSEQIDSLLAQLPDWVVKQVDSVERIEKVYSFKDFSAALAFTNQVGALAEQEDHHPALLTEWGQVTVTWWSHGLGGVHRNDLIMAARTDQLS</sequence>
<dbReference type="InterPro" id="IPR001533">
    <property type="entry name" value="Pterin_deHydtase"/>
</dbReference>
<dbReference type="SUPFAM" id="SSF55248">
    <property type="entry name" value="PCD-like"/>
    <property type="match status" value="1"/>
</dbReference>
<evidence type="ECO:0000313" key="6">
    <source>
        <dbReference type="Proteomes" id="UP000275199"/>
    </source>
</evidence>
<comment type="caution">
    <text evidence="5">The sequence shown here is derived from an EMBL/GenBank/DDBJ whole genome shotgun (WGS) entry which is preliminary data.</text>
</comment>
<reference evidence="5 6" key="1">
    <citation type="submission" date="2018-11" db="EMBL/GenBank/DDBJ databases">
        <authorList>
            <person name="Jang G.I."/>
            <person name="Hwang C.Y."/>
        </authorList>
    </citation>
    <scope>NUCLEOTIDE SEQUENCE [LARGE SCALE GENOMIC DNA]</scope>
    <source>
        <strain evidence="5 6">SSM26</strain>
    </source>
</reference>
<dbReference type="CDD" id="cd00913">
    <property type="entry name" value="PCD_DCoH_subfamily_a"/>
    <property type="match status" value="1"/>
</dbReference>
<evidence type="ECO:0000256" key="4">
    <source>
        <dbReference type="HAMAP-Rule" id="MF_00434"/>
    </source>
</evidence>
<dbReference type="InterPro" id="IPR050376">
    <property type="entry name" value="Pterin-4-alpha-carb_dehyd"/>
</dbReference>
<dbReference type="Pfam" id="PF01329">
    <property type="entry name" value="Pterin_4a"/>
    <property type="match status" value="1"/>
</dbReference>
<keyword evidence="6" id="KW-1185">Reference proteome</keyword>
<gene>
    <name evidence="5" type="ORF">EF096_10960</name>
</gene>
<accession>A0ABX9XHL2</accession>
<proteinExistence type="inferred from homology"/>
<dbReference type="EC" id="4.2.1.96" evidence="4"/>
<dbReference type="RefSeq" id="WP_123889671.1">
    <property type="nucleotide sequence ID" value="NZ_JBPYCX010000020.1"/>
</dbReference>
<evidence type="ECO:0000256" key="2">
    <source>
        <dbReference type="ARBA" id="ARBA00006472"/>
    </source>
</evidence>
<protein>
    <recommendedName>
        <fullName evidence="4">Putative pterin-4-alpha-carbinolamine dehydratase</fullName>
        <shortName evidence="4">PHS</shortName>
        <ecNumber evidence="4">4.2.1.96</ecNumber>
    </recommendedName>
    <alternativeName>
        <fullName evidence="4">4-alpha-hydroxy-tetrahydropterin dehydratase</fullName>
    </alternativeName>
    <alternativeName>
        <fullName evidence="4">Pterin carbinolamine dehydratase</fullName>
        <shortName evidence="4">PCD</shortName>
    </alternativeName>
</protein>
<evidence type="ECO:0000256" key="3">
    <source>
        <dbReference type="ARBA" id="ARBA00023239"/>
    </source>
</evidence>
<organism evidence="5 6">
    <name type="scientific">Pseudomonas neustonica</name>
    <dbReference type="NCBI Taxonomy" id="2487346"/>
    <lineage>
        <taxon>Bacteria</taxon>
        <taxon>Pseudomonadati</taxon>
        <taxon>Pseudomonadota</taxon>
        <taxon>Gammaproteobacteria</taxon>
        <taxon>Pseudomonadales</taxon>
        <taxon>Pseudomonadaceae</taxon>
        <taxon>Pseudomonas</taxon>
    </lineage>
</organism>
<dbReference type="GO" id="GO:0008124">
    <property type="term" value="F:4-alpha-hydroxytetrahydrobiopterin dehydratase activity"/>
    <property type="evidence" value="ECO:0007669"/>
    <property type="project" value="UniProtKB-EC"/>
</dbReference>
<dbReference type="InterPro" id="IPR036428">
    <property type="entry name" value="PCD_sf"/>
</dbReference>
<comment type="similarity">
    <text evidence="2 4">Belongs to the pterin-4-alpha-carbinolamine dehydratase family.</text>
</comment>
<dbReference type="EMBL" id="RKKU01000012">
    <property type="protein sequence ID" value="ROZ84312.1"/>
    <property type="molecule type" value="Genomic_DNA"/>
</dbReference>
<dbReference type="NCBIfam" id="NF002016">
    <property type="entry name" value="PRK00823.1-1"/>
    <property type="match status" value="1"/>
</dbReference>
<dbReference type="HAMAP" id="MF_00434">
    <property type="entry name" value="Pterin_4_alpha"/>
    <property type="match status" value="1"/>
</dbReference>
<evidence type="ECO:0000313" key="5">
    <source>
        <dbReference type="EMBL" id="ROZ84312.1"/>
    </source>
</evidence>
<dbReference type="PANTHER" id="PTHR42805:SF1">
    <property type="entry name" value="PTERIN-4-ALPHA-CARBINOLAMINE DEHYDRATASE-RELATED"/>
    <property type="match status" value="1"/>
</dbReference>